<organism evidence="3 4">
    <name type="scientific">Methanolobus chelungpuianus</name>
    <dbReference type="NCBI Taxonomy" id="502115"/>
    <lineage>
        <taxon>Archaea</taxon>
        <taxon>Methanobacteriati</taxon>
        <taxon>Methanobacteriota</taxon>
        <taxon>Stenosarchaea group</taxon>
        <taxon>Methanomicrobia</taxon>
        <taxon>Methanosarcinales</taxon>
        <taxon>Methanosarcinaceae</taxon>
        <taxon>Methanolobus</taxon>
    </lineage>
</organism>
<dbReference type="AlphaFoldDB" id="A0AAE3HB17"/>
<feature type="coiled-coil region" evidence="1">
    <location>
        <begin position="82"/>
        <end position="109"/>
    </location>
</feature>
<evidence type="ECO:0000313" key="3">
    <source>
        <dbReference type="EMBL" id="MCQ6962819.1"/>
    </source>
</evidence>
<keyword evidence="2" id="KW-1133">Transmembrane helix</keyword>
<gene>
    <name evidence="3" type="ORF">PV02_06910</name>
</gene>
<keyword evidence="2" id="KW-0812">Transmembrane</keyword>
<accession>A0AAE3HB17</accession>
<evidence type="ECO:0000256" key="1">
    <source>
        <dbReference type="SAM" id="Coils"/>
    </source>
</evidence>
<feature type="coiled-coil region" evidence="1">
    <location>
        <begin position="564"/>
        <end position="591"/>
    </location>
</feature>
<keyword evidence="4" id="KW-1185">Reference proteome</keyword>
<comment type="caution">
    <text evidence="3">The sequence shown here is derived from an EMBL/GenBank/DDBJ whole genome shotgun (WGS) entry which is preliminary data.</text>
</comment>
<dbReference type="RefSeq" id="WP_256622666.1">
    <property type="nucleotide sequence ID" value="NZ_JTEO01000004.1"/>
</dbReference>
<evidence type="ECO:0000313" key="4">
    <source>
        <dbReference type="Proteomes" id="UP001206983"/>
    </source>
</evidence>
<keyword evidence="1" id="KW-0175">Coiled coil</keyword>
<keyword evidence="2" id="KW-0472">Membrane</keyword>
<sequence length="635" mass="68721">MGWFDVVAGIATGGLYTIGKAAYQAGNAAESAGNAAEEAGLAVAVIGSTIEAVGKQLVSTLKEAEELLTIDRLTPRSEADLWDEEKSRLNSLRQEKTKVENELKKLGISNPSSFNFNFWDIVSNIDLVIQQFQLLARLAAVNKEIQNIFYQEPGVLTTGIYNAKESLERFNTIEQPMIEDILASLDDNLEVSEEILQEIKKLFVTTKKVEIPVGEQSESLKGKLEAIRIDKQYYNKLLTRKDILTSKMSEVMRVYPENVFHIGVDSIKVPYENVYASDILESITNIGSIVDNQVNTGSIVDNTIVQGNIRDGLVNAGSIKDNAANLKDELTAVNIKDETVLIGAVRDVAVNSGNTLSKEVSGGTSVIKEAGSIAAANKVSGLTEGSIIGSAVVKDSSVMAARTGGTIVSALEEGNNVSAGNAAVSLRALSSATAAVSELRSYSYMSSMQPYGARISASLSTKFDGYQRNYDLMKAQKAFYARQSLKLDKHYEKLVNKWVEVPGVIPGTLEELHGVLQRVRTEEQPRIDVLLDNLNTGVPGTLEELGAVLRTVRTEEQPRIDTLLDNLNANLTESKEAISKANETMESVQKALSLLDTGSKLNTNLIKIGAMAVGGLVVLNLFVGLIVLIRMALGM</sequence>
<name>A0AAE3HB17_9EURY</name>
<dbReference type="Proteomes" id="UP001206983">
    <property type="component" value="Unassembled WGS sequence"/>
</dbReference>
<dbReference type="EMBL" id="JTEO01000004">
    <property type="protein sequence ID" value="MCQ6962819.1"/>
    <property type="molecule type" value="Genomic_DNA"/>
</dbReference>
<reference evidence="3 4" key="1">
    <citation type="journal article" date="2011" name="Appl. Environ. Microbiol.">
        <title>Methanogenic archaea isolated from Taiwan's Chelungpu fault.</title>
        <authorList>
            <person name="Wu S.Y."/>
            <person name="Lai M.C."/>
        </authorList>
    </citation>
    <scope>NUCLEOTIDE SEQUENCE [LARGE SCALE GENOMIC DNA]</scope>
    <source>
        <strain evidence="3 4">St545Mb</strain>
    </source>
</reference>
<feature type="transmembrane region" description="Helical" evidence="2">
    <location>
        <begin position="608"/>
        <end position="629"/>
    </location>
</feature>
<proteinExistence type="predicted"/>
<protein>
    <submittedName>
        <fullName evidence="3">Uncharacterized protein</fullName>
    </submittedName>
</protein>
<evidence type="ECO:0000256" key="2">
    <source>
        <dbReference type="SAM" id="Phobius"/>
    </source>
</evidence>